<keyword evidence="1" id="KW-0472">Membrane</keyword>
<dbReference type="EMBL" id="WEGK01000019">
    <property type="protein sequence ID" value="MQY23352.1"/>
    <property type="molecule type" value="Genomic_DNA"/>
</dbReference>
<proteinExistence type="predicted"/>
<organism evidence="2 3">
    <name type="scientific">Nocardia macrotermitis</name>
    <dbReference type="NCBI Taxonomy" id="2585198"/>
    <lineage>
        <taxon>Bacteria</taxon>
        <taxon>Bacillati</taxon>
        <taxon>Actinomycetota</taxon>
        <taxon>Actinomycetes</taxon>
        <taxon>Mycobacteriales</taxon>
        <taxon>Nocardiaceae</taxon>
        <taxon>Nocardia</taxon>
    </lineage>
</organism>
<reference evidence="2 3" key="1">
    <citation type="submission" date="2019-10" db="EMBL/GenBank/DDBJ databases">
        <title>Nocardia macrotermitis sp. nov. and Nocardia aurantia sp. nov., isolated from the gut of fungus growing-termite Macrotermes natalensis.</title>
        <authorList>
            <person name="Benndorf R."/>
            <person name="Schwitalla J."/>
            <person name="Martin K."/>
            <person name="De Beer W."/>
            <person name="Kaster A.-K."/>
            <person name="Vollmers J."/>
            <person name="Poulsen M."/>
            <person name="Beemelmanns C."/>
        </authorList>
    </citation>
    <scope>NUCLEOTIDE SEQUENCE [LARGE SCALE GENOMIC DNA]</scope>
    <source>
        <strain evidence="2 3">RB20</strain>
    </source>
</reference>
<dbReference type="Proteomes" id="UP000438448">
    <property type="component" value="Unassembled WGS sequence"/>
</dbReference>
<keyword evidence="1" id="KW-1133">Transmembrane helix</keyword>
<gene>
    <name evidence="2" type="ORF">NRB20_64800</name>
</gene>
<keyword evidence="3" id="KW-1185">Reference proteome</keyword>
<evidence type="ECO:0000313" key="2">
    <source>
        <dbReference type="EMBL" id="MQY23352.1"/>
    </source>
</evidence>
<keyword evidence="1" id="KW-0812">Transmembrane</keyword>
<feature type="transmembrane region" description="Helical" evidence="1">
    <location>
        <begin position="12"/>
        <end position="34"/>
    </location>
</feature>
<sequence length="37" mass="4094">MTAATAHRIARITLQLVHALIATAITLLLVYLLLHTR</sequence>
<dbReference type="AlphaFoldDB" id="A0A7K0DDG6"/>
<accession>A0A7K0DDG6</accession>
<comment type="caution">
    <text evidence="2">The sequence shown here is derived from an EMBL/GenBank/DDBJ whole genome shotgun (WGS) entry which is preliminary data.</text>
</comment>
<evidence type="ECO:0000313" key="3">
    <source>
        <dbReference type="Proteomes" id="UP000438448"/>
    </source>
</evidence>
<name>A0A7K0DDG6_9NOCA</name>
<evidence type="ECO:0000256" key="1">
    <source>
        <dbReference type="SAM" id="Phobius"/>
    </source>
</evidence>
<protein>
    <submittedName>
        <fullName evidence="2">Uncharacterized protein</fullName>
    </submittedName>
</protein>